<dbReference type="PANTHER" id="PTHR15818:SF2">
    <property type="entry name" value="G-PATCH DOMAIN AND KOW MOTIFS-CONTAINING PROTEIN"/>
    <property type="match status" value="1"/>
</dbReference>
<proteinExistence type="predicted"/>
<evidence type="ECO:0000313" key="5">
    <source>
        <dbReference type="EMBL" id="PON34939.1"/>
    </source>
</evidence>
<reference evidence="6" key="1">
    <citation type="submission" date="2016-06" db="EMBL/GenBank/DDBJ databases">
        <title>Parallel loss of symbiosis genes in relatives of nitrogen-fixing non-legume Parasponia.</title>
        <authorList>
            <person name="Van Velzen R."/>
            <person name="Holmer R."/>
            <person name="Bu F."/>
            <person name="Rutten L."/>
            <person name="Van Zeijl A."/>
            <person name="Liu W."/>
            <person name="Santuari L."/>
            <person name="Cao Q."/>
            <person name="Sharma T."/>
            <person name="Shen D."/>
            <person name="Roswanjaya Y."/>
            <person name="Wardhani T."/>
            <person name="Kalhor M.S."/>
            <person name="Jansen J."/>
            <person name="Van den Hoogen J."/>
            <person name="Gungor B."/>
            <person name="Hartog M."/>
            <person name="Hontelez J."/>
            <person name="Verver J."/>
            <person name="Yang W.-C."/>
            <person name="Schijlen E."/>
            <person name="Repin R."/>
            <person name="Schilthuizen M."/>
            <person name="Schranz E."/>
            <person name="Heidstra R."/>
            <person name="Miyata K."/>
            <person name="Fedorova E."/>
            <person name="Kohlen W."/>
            <person name="Bisseling T."/>
            <person name="Smit S."/>
            <person name="Geurts R."/>
        </authorList>
    </citation>
    <scope>NUCLEOTIDE SEQUENCE [LARGE SCALE GENOMIC DNA]</scope>
    <source>
        <strain evidence="6">cv. WU1-14</strain>
    </source>
</reference>
<dbReference type="STRING" id="3476.A0A2P5AEH3"/>
<keyword evidence="2" id="KW-0539">Nucleus</keyword>
<dbReference type="PROSITE" id="PS50174">
    <property type="entry name" value="G_PATCH"/>
    <property type="match status" value="1"/>
</dbReference>
<dbReference type="PANTHER" id="PTHR15818">
    <property type="entry name" value="G PATCH AND KOW-CONTAINING"/>
    <property type="match status" value="1"/>
</dbReference>
<organism evidence="5 6">
    <name type="scientific">Parasponia andersonii</name>
    <name type="common">Sponia andersonii</name>
    <dbReference type="NCBI Taxonomy" id="3476"/>
    <lineage>
        <taxon>Eukaryota</taxon>
        <taxon>Viridiplantae</taxon>
        <taxon>Streptophyta</taxon>
        <taxon>Embryophyta</taxon>
        <taxon>Tracheophyta</taxon>
        <taxon>Spermatophyta</taxon>
        <taxon>Magnoliopsida</taxon>
        <taxon>eudicotyledons</taxon>
        <taxon>Gunneridae</taxon>
        <taxon>Pentapetalae</taxon>
        <taxon>rosids</taxon>
        <taxon>fabids</taxon>
        <taxon>Rosales</taxon>
        <taxon>Cannabaceae</taxon>
        <taxon>Parasponia</taxon>
    </lineage>
</organism>
<evidence type="ECO:0000256" key="1">
    <source>
        <dbReference type="ARBA" id="ARBA00004123"/>
    </source>
</evidence>
<dbReference type="Gene3D" id="2.30.30.140">
    <property type="match status" value="1"/>
</dbReference>
<dbReference type="Pfam" id="PF12656">
    <property type="entry name" value="G-patch_2"/>
    <property type="match status" value="1"/>
</dbReference>
<dbReference type="InterPro" id="IPR000467">
    <property type="entry name" value="G_patch_dom"/>
</dbReference>
<dbReference type="EMBL" id="JXTB01000636">
    <property type="protein sequence ID" value="PON34939.1"/>
    <property type="molecule type" value="Genomic_DNA"/>
</dbReference>
<keyword evidence="6" id="KW-1185">Reference proteome</keyword>
<feature type="region of interest" description="Disordered" evidence="3">
    <location>
        <begin position="51"/>
        <end position="77"/>
    </location>
</feature>
<evidence type="ECO:0000313" key="6">
    <source>
        <dbReference type="Proteomes" id="UP000237105"/>
    </source>
</evidence>
<evidence type="ECO:0000259" key="4">
    <source>
        <dbReference type="PROSITE" id="PS50174"/>
    </source>
</evidence>
<dbReference type="GO" id="GO:0005681">
    <property type="term" value="C:spliceosomal complex"/>
    <property type="evidence" value="ECO:0007669"/>
    <property type="project" value="TreeGrafter"/>
</dbReference>
<dbReference type="InterPro" id="IPR026822">
    <property type="entry name" value="Spp2/MOS2_G-patch"/>
</dbReference>
<accession>A0A2P5AEH3</accession>
<evidence type="ECO:0000256" key="2">
    <source>
        <dbReference type="ARBA" id="ARBA00023242"/>
    </source>
</evidence>
<feature type="domain" description="G-patch" evidence="4">
    <location>
        <begin position="108"/>
        <end position="154"/>
    </location>
</feature>
<dbReference type="GO" id="GO:0003676">
    <property type="term" value="F:nucleic acid binding"/>
    <property type="evidence" value="ECO:0007669"/>
    <property type="project" value="InterPro"/>
</dbReference>
<comment type="subcellular location">
    <subcellularLocation>
        <location evidence="1">Nucleus</location>
    </subcellularLocation>
</comment>
<name>A0A2P5AEH3_PARAD</name>
<dbReference type="InterPro" id="IPR045166">
    <property type="entry name" value="Spp2-like"/>
</dbReference>
<dbReference type="Proteomes" id="UP000237105">
    <property type="component" value="Unassembled WGS sequence"/>
</dbReference>
<gene>
    <name evidence="5" type="ORF">PanWU01x14_340360</name>
</gene>
<dbReference type="OrthoDB" id="1155537at2759"/>
<comment type="caution">
    <text evidence="5">The sequence shown here is derived from an EMBL/GenBank/DDBJ whole genome shotgun (WGS) entry which is preliminary data.</text>
</comment>
<sequence length="265" mass="29399">MVAPDDDEISRTSNCAIRWLQCLKVESPSLAAAKGNDLKISDGLNLRKITKRNDTEGDNQANCSKSKPPGTEVTRSAPGKDVLLQKLKSDLRRLPDDQGMEEFADGPVEAFAVALLAGYGWYLGRGIGKNAKEDVKVLERQKWTRRHGIGFVRIVRGRDAEGEDSRRGSQSSTGQISWRTSHIRVRIISKDLKGGRLYLKKGVVVDVEDRFLYCLVNIKGVFGSLVERDLDREIGVVQDADTHALLNVRLGQIAEYIGDPSYLGY</sequence>
<evidence type="ECO:0000256" key="3">
    <source>
        <dbReference type="SAM" id="MobiDB-lite"/>
    </source>
</evidence>
<dbReference type="GO" id="GO:0000398">
    <property type="term" value="P:mRNA splicing, via spliceosome"/>
    <property type="evidence" value="ECO:0007669"/>
    <property type="project" value="InterPro"/>
</dbReference>
<dbReference type="AlphaFoldDB" id="A0A2P5AEH3"/>
<protein>
    <submittedName>
        <fullName evidence="5">Spp2/MOS2, G-patch domain containing protein</fullName>
    </submittedName>
</protein>